<organism evidence="1 2">
    <name type="scientific">Ferrovibrio terrae</name>
    <dbReference type="NCBI Taxonomy" id="2594003"/>
    <lineage>
        <taxon>Bacteria</taxon>
        <taxon>Pseudomonadati</taxon>
        <taxon>Pseudomonadota</taxon>
        <taxon>Alphaproteobacteria</taxon>
        <taxon>Rhodospirillales</taxon>
        <taxon>Rhodospirillaceae</taxon>
        <taxon>Ferrovibrio</taxon>
    </lineage>
</organism>
<dbReference type="InterPro" id="IPR007420">
    <property type="entry name" value="DUF465"/>
</dbReference>
<dbReference type="Pfam" id="PF04325">
    <property type="entry name" value="DUF465"/>
    <property type="match status" value="1"/>
</dbReference>
<gene>
    <name evidence="1" type="ORF">FNB15_02060</name>
</gene>
<sequence length="53" mass="6108">MNNPAHLDTLVEKHHALQAAIDDESHRPLPDQVRVTQLKREKLKLKEEISRSA</sequence>
<dbReference type="InterPro" id="IPR038444">
    <property type="entry name" value="DUF465_sf"/>
</dbReference>
<dbReference type="Gene3D" id="6.10.280.50">
    <property type="match status" value="1"/>
</dbReference>
<dbReference type="Proteomes" id="UP000317496">
    <property type="component" value="Chromosome"/>
</dbReference>
<evidence type="ECO:0000313" key="1">
    <source>
        <dbReference type="EMBL" id="QDO96136.1"/>
    </source>
</evidence>
<accession>A0A516GX96</accession>
<keyword evidence="2" id="KW-1185">Reference proteome</keyword>
<dbReference type="RefSeq" id="WP_144067117.1">
    <property type="nucleotide sequence ID" value="NZ_CP041636.1"/>
</dbReference>
<dbReference type="AlphaFoldDB" id="A0A516GX96"/>
<name>A0A516GX96_9PROT</name>
<dbReference type="KEGG" id="fer:FNB15_02060"/>
<evidence type="ECO:0000313" key="2">
    <source>
        <dbReference type="Proteomes" id="UP000317496"/>
    </source>
</evidence>
<dbReference type="EMBL" id="CP041636">
    <property type="protein sequence ID" value="QDO96136.1"/>
    <property type="molecule type" value="Genomic_DNA"/>
</dbReference>
<protein>
    <submittedName>
        <fullName evidence="1">DUF465 domain-containing protein</fullName>
    </submittedName>
</protein>
<proteinExistence type="predicted"/>
<dbReference type="OrthoDB" id="7362854at2"/>
<reference evidence="1 2" key="1">
    <citation type="submission" date="2019-07" db="EMBL/GenBank/DDBJ databases">
        <title>Genome sequencing for Ferrovibrio sp. K5.</title>
        <authorList>
            <person name="Park S.-J."/>
        </authorList>
    </citation>
    <scope>NUCLEOTIDE SEQUENCE [LARGE SCALE GENOMIC DNA]</scope>
    <source>
        <strain evidence="1 2">K5</strain>
    </source>
</reference>